<dbReference type="InterPro" id="IPR032466">
    <property type="entry name" value="Metal_Hydrolase"/>
</dbReference>
<dbReference type="Gene3D" id="3.20.20.140">
    <property type="entry name" value="Metal-dependent hydrolases"/>
    <property type="match status" value="1"/>
</dbReference>
<proteinExistence type="predicted"/>
<organism evidence="2 3">
    <name type="scientific">Candidimonas nitroreducens</name>
    <dbReference type="NCBI Taxonomy" id="683354"/>
    <lineage>
        <taxon>Bacteria</taxon>
        <taxon>Pseudomonadati</taxon>
        <taxon>Pseudomonadota</taxon>
        <taxon>Betaproteobacteria</taxon>
        <taxon>Burkholderiales</taxon>
        <taxon>Alcaligenaceae</taxon>
        <taxon>Candidimonas</taxon>
    </lineage>
</organism>
<dbReference type="Proteomes" id="UP000214603">
    <property type="component" value="Unassembled WGS sequence"/>
</dbReference>
<dbReference type="RefSeq" id="WP_088602052.1">
    <property type="nucleotide sequence ID" value="NZ_NJIH01000003.1"/>
</dbReference>
<dbReference type="InterPro" id="IPR006680">
    <property type="entry name" value="Amidohydro-rel"/>
</dbReference>
<dbReference type="InterPro" id="IPR052358">
    <property type="entry name" value="Aro_Compnd_Degr_Hydrolases"/>
</dbReference>
<dbReference type="EMBL" id="NJIH01000003">
    <property type="protein sequence ID" value="OWT63467.1"/>
    <property type="molecule type" value="Genomic_DNA"/>
</dbReference>
<dbReference type="SUPFAM" id="SSF51556">
    <property type="entry name" value="Metallo-dependent hydrolases"/>
    <property type="match status" value="1"/>
</dbReference>
<keyword evidence="2" id="KW-0378">Hydrolase</keyword>
<keyword evidence="3" id="KW-1185">Reference proteome</keyword>
<feature type="domain" description="Amidohydrolase-related" evidence="1">
    <location>
        <begin position="19"/>
        <end position="259"/>
    </location>
</feature>
<protein>
    <submittedName>
        <fullName evidence="2">2-pyrone-4,6-dicarboxylate hydrolase</fullName>
    </submittedName>
</protein>
<accession>A0A225MQ55</accession>
<dbReference type="OrthoDB" id="9787654at2"/>
<reference evidence="3" key="1">
    <citation type="submission" date="2017-06" db="EMBL/GenBank/DDBJ databases">
        <title>Herbaspirillum phytohormonus sp. nov., isolated from the root nodule of Robinia pseudoacacia in lead-zinc mine.</title>
        <authorList>
            <person name="Fan M."/>
            <person name="Lin Y."/>
        </authorList>
    </citation>
    <scope>NUCLEOTIDE SEQUENCE [LARGE SCALE GENOMIC DNA]</scope>
    <source>
        <strain evidence="3">SC-089</strain>
    </source>
</reference>
<name>A0A225MQ55_9BURK</name>
<evidence type="ECO:0000313" key="2">
    <source>
        <dbReference type="EMBL" id="OWT63467.1"/>
    </source>
</evidence>
<dbReference type="PANTHER" id="PTHR35563:SF2">
    <property type="entry name" value="BARREL METAL-DEPENDENT HYDROLASE, PUTATIVE (AFU_ORTHOLOGUE AFUA_1G16240)-RELATED"/>
    <property type="match status" value="1"/>
</dbReference>
<dbReference type="GO" id="GO:0016787">
    <property type="term" value="F:hydrolase activity"/>
    <property type="evidence" value="ECO:0007669"/>
    <property type="project" value="UniProtKB-KW"/>
</dbReference>
<evidence type="ECO:0000259" key="1">
    <source>
        <dbReference type="Pfam" id="PF04909"/>
    </source>
</evidence>
<evidence type="ECO:0000313" key="3">
    <source>
        <dbReference type="Proteomes" id="UP000214603"/>
    </source>
</evidence>
<dbReference type="AlphaFoldDB" id="A0A225MQ55"/>
<dbReference type="Pfam" id="PF04909">
    <property type="entry name" value="Amidohydro_2"/>
    <property type="match status" value="1"/>
</dbReference>
<gene>
    <name evidence="2" type="ORF">CEY11_03810</name>
</gene>
<sequence length="270" mass="29421">MHIFDARFPLSAKAVLASPKSATVEQYRAVQAGLGSDHCVIVQPSGYGVDNRCLVDALNQFHGAARGVAVIDETVSEAELSDLQRAGVRGIRFNLVQTGATSISMLEPLAARIAPLGWHVQVHCTPATLRQISGMLSALPVPVVLDHMGSVGADGAALIARHRDALLDLMKQAHLWMKLSGPYLNSWSPEADVPELGKFVRDLAQLAPDRIVWGSDWPHVTEATPPDDQLMVQTLRQWVGNDSIWARVLWENPQRLYGFSLPQTTIPSSN</sequence>
<comment type="caution">
    <text evidence="2">The sequence shown here is derived from an EMBL/GenBank/DDBJ whole genome shotgun (WGS) entry which is preliminary data.</text>
</comment>
<dbReference type="PANTHER" id="PTHR35563">
    <property type="entry name" value="BARREL METAL-DEPENDENT HYDROLASE, PUTATIVE (AFU_ORTHOLOGUE AFUA_1G16240)-RELATED"/>
    <property type="match status" value="1"/>
</dbReference>